<name>A0A316V987_9BASI</name>
<feature type="chain" id="PRO_5016267697" evidence="2">
    <location>
        <begin position="22"/>
        <end position="112"/>
    </location>
</feature>
<protein>
    <submittedName>
        <fullName evidence="3">Uncharacterized protein</fullName>
    </submittedName>
</protein>
<dbReference type="AlphaFoldDB" id="A0A316V987"/>
<evidence type="ECO:0000313" key="4">
    <source>
        <dbReference type="Proteomes" id="UP000245771"/>
    </source>
</evidence>
<keyword evidence="2" id="KW-0732">Signal</keyword>
<evidence type="ECO:0000256" key="1">
    <source>
        <dbReference type="SAM" id="MobiDB-lite"/>
    </source>
</evidence>
<proteinExistence type="predicted"/>
<feature type="region of interest" description="Disordered" evidence="1">
    <location>
        <begin position="81"/>
        <end position="112"/>
    </location>
</feature>
<organism evidence="3 4">
    <name type="scientific">Meira miltonrushii</name>
    <dbReference type="NCBI Taxonomy" id="1280837"/>
    <lineage>
        <taxon>Eukaryota</taxon>
        <taxon>Fungi</taxon>
        <taxon>Dikarya</taxon>
        <taxon>Basidiomycota</taxon>
        <taxon>Ustilaginomycotina</taxon>
        <taxon>Exobasidiomycetes</taxon>
        <taxon>Exobasidiales</taxon>
        <taxon>Brachybasidiaceae</taxon>
        <taxon>Meira</taxon>
    </lineage>
</organism>
<feature type="compositionally biased region" description="Basic residues" evidence="1">
    <location>
        <begin position="81"/>
        <end position="95"/>
    </location>
</feature>
<dbReference type="InParanoid" id="A0A316V987"/>
<evidence type="ECO:0000313" key="3">
    <source>
        <dbReference type="EMBL" id="PWN34147.1"/>
    </source>
</evidence>
<evidence type="ECO:0000256" key="2">
    <source>
        <dbReference type="SAM" id="SignalP"/>
    </source>
</evidence>
<dbReference type="Proteomes" id="UP000245771">
    <property type="component" value="Unassembled WGS sequence"/>
</dbReference>
<dbReference type="RefSeq" id="XP_025354449.1">
    <property type="nucleotide sequence ID" value="XM_025501036.1"/>
</dbReference>
<sequence>MKSTFLSIAVAFLSASTSILASPVLIDMDESNMALAKRVVGTTCKPRPGVSCLARRDINEATFQEVGLFKRTGRHVHHIPGHHGHVGHHGKHSKKMTMASPAAVSGADVAAV</sequence>
<dbReference type="EMBL" id="KZ819604">
    <property type="protein sequence ID" value="PWN34147.1"/>
    <property type="molecule type" value="Genomic_DNA"/>
</dbReference>
<accession>A0A316V987</accession>
<reference evidence="3 4" key="1">
    <citation type="journal article" date="2018" name="Mol. Biol. Evol.">
        <title>Broad Genomic Sampling Reveals a Smut Pathogenic Ancestry of the Fungal Clade Ustilaginomycotina.</title>
        <authorList>
            <person name="Kijpornyongpan T."/>
            <person name="Mondo S.J."/>
            <person name="Barry K."/>
            <person name="Sandor L."/>
            <person name="Lee J."/>
            <person name="Lipzen A."/>
            <person name="Pangilinan J."/>
            <person name="LaButti K."/>
            <person name="Hainaut M."/>
            <person name="Henrissat B."/>
            <person name="Grigoriev I.V."/>
            <person name="Spatafora J.W."/>
            <person name="Aime M.C."/>
        </authorList>
    </citation>
    <scope>NUCLEOTIDE SEQUENCE [LARGE SCALE GENOMIC DNA]</scope>
    <source>
        <strain evidence="3 4">MCA 3882</strain>
    </source>
</reference>
<dbReference type="GeneID" id="37022817"/>
<feature type="signal peptide" evidence="2">
    <location>
        <begin position="1"/>
        <end position="21"/>
    </location>
</feature>
<gene>
    <name evidence="3" type="ORF">FA14DRAFT_180774</name>
</gene>
<keyword evidence="4" id="KW-1185">Reference proteome</keyword>